<evidence type="ECO:0000256" key="6">
    <source>
        <dbReference type="ARBA" id="ARBA00023040"/>
    </source>
</evidence>
<evidence type="ECO:0000256" key="3">
    <source>
        <dbReference type="ARBA" id="ARBA00022475"/>
    </source>
</evidence>
<feature type="transmembrane region" description="Helical" evidence="12">
    <location>
        <begin position="168"/>
        <end position="187"/>
    </location>
</feature>
<sequence length="415" mass="47492">MSTPENIASLEMMSTTESIPDLVEMLMEASSSQSSVPREPHFAPWAILFSGVAAVVIATLGFFGNLLTILALPYARRLRNAATWMVLNLAVAEGLFCVTILPMCAAHLFHLYQTGQPLFNDEGCRAFVFLRYVNIYVELFSIAAIAVNRCVLIANPRLYQKTFTDKKTIGIIAVIWLVPIFMMTIPLTGTYGEFGYNHLTEECDFMQDPERFGKGPQRFFLVSGFFIPNIIIVSSYSFLFYKARKSSARMTIRRKSNQQDSLSPEQPQQQTRPGLSRRDIRIARTIGVIFIGYLVCCTPVAFMHYYDKEVMYPNLLLLLHPLYWLQYCLNIFIYVFMNKQYRDAYINYIASWWPDFKVMSIKKFQWAEEVSEFSASTRKKSLASRGLFKITTRKGSSSMPLSSPTSTRLNEDQQL</sequence>
<name>A0AAV2QZ45_MEGNR</name>
<evidence type="ECO:0000256" key="9">
    <source>
        <dbReference type="ARBA" id="ARBA00023224"/>
    </source>
</evidence>
<dbReference type="PANTHER" id="PTHR24228">
    <property type="entry name" value="B2 BRADYKININ RECEPTOR/ANGIOTENSIN II RECEPTOR"/>
    <property type="match status" value="1"/>
</dbReference>
<evidence type="ECO:0000256" key="7">
    <source>
        <dbReference type="ARBA" id="ARBA00023136"/>
    </source>
</evidence>
<protein>
    <recommendedName>
        <fullName evidence="13">G-protein coupled receptors family 1 profile domain-containing protein</fullName>
    </recommendedName>
</protein>
<dbReference type="GO" id="GO:0004930">
    <property type="term" value="F:G protein-coupled receptor activity"/>
    <property type="evidence" value="ECO:0007669"/>
    <property type="project" value="UniProtKB-KW"/>
</dbReference>
<feature type="domain" description="G-protein coupled receptors family 1 profile" evidence="13">
    <location>
        <begin position="64"/>
        <end position="334"/>
    </location>
</feature>
<feature type="transmembrane region" description="Helical" evidence="12">
    <location>
        <begin position="45"/>
        <end position="72"/>
    </location>
</feature>
<keyword evidence="8 10" id="KW-0675">Receptor</keyword>
<dbReference type="PANTHER" id="PTHR24228:SF74">
    <property type="entry name" value="G-PROTEIN COUPLED RECEPTORS FAMILY 1 PROFILE DOMAIN-CONTAINING PROTEIN"/>
    <property type="match status" value="1"/>
</dbReference>
<feature type="transmembrane region" description="Helical" evidence="12">
    <location>
        <begin position="129"/>
        <end position="147"/>
    </location>
</feature>
<evidence type="ECO:0000313" key="14">
    <source>
        <dbReference type="EMBL" id="CAL4107316.1"/>
    </source>
</evidence>
<comment type="similarity">
    <text evidence="2 10">Belongs to the G-protein coupled receptor 1 family.</text>
</comment>
<feature type="transmembrane region" description="Helical" evidence="12">
    <location>
        <begin position="318"/>
        <end position="337"/>
    </location>
</feature>
<comment type="caution">
    <text evidence="14">The sequence shown here is derived from an EMBL/GenBank/DDBJ whole genome shotgun (WGS) entry which is preliminary data.</text>
</comment>
<dbReference type="Pfam" id="PF00001">
    <property type="entry name" value="7tm_1"/>
    <property type="match status" value="1"/>
</dbReference>
<keyword evidence="3" id="KW-1003">Cell membrane</keyword>
<feature type="transmembrane region" description="Helical" evidence="12">
    <location>
        <begin position="84"/>
        <end position="109"/>
    </location>
</feature>
<feature type="region of interest" description="Disordered" evidence="11">
    <location>
        <begin position="393"/>
        <end position="415"/>
    </location>
</feature>
<feature type="compositionally biased region" description="Low complexity" evidence="11">
    <location>
        <begin position="396"/>
        <end position="407"/>
    </location>
</feature>
<reference evidence="14 15" key="1">
    <citation type="submission" date="2024-05" db="EMBL/GenBank/DDBJ databases">
        <authorList>
            <person name="Wallberg A."/>
        </authorList>
    </citation>
    <scope>NUCLEOTIDE SEQUENCE [LARGE SCALE GENOMIC DNA]</scope>
</reference>
<keyword evidence="9 10" id="KW-0807">Transducer</keyword>
<dbReference type="AlphaFoldDB" id="A0AAV2QZ45"/>
<evidence type="ECO:0000256" key="5">
    <source>
        <dbReference type="ARBA" id="ARBA00022989"/>
    </source>
</evidence>
<dbReference type="Gene3D" id="1.20.1070.10">
    <property type="entry name" value="Rhodopsin 7-helix transmembrane proteins"/>
    <property type="match status" value="1"/>
</dbReference>
<proteinExistence type="inferred from homology"/>
<dbReference type="EMBL" id="CAXKWB010013317">
    <property type="protein sequence ID" value="CAL4107316.1"/>
    <property type="molecule type" value="Genomic_DNA"/>
</dbReference>
<dbReference type="InterPro" id="IPR017452">
    <property type="entry name" value="GPCR_Rhodpsn_7TM"/>
</dbReference>
<keyword evidence="4 10" id="KW-0812">Transmembrane</keyword>
<dbReference type="Proteomes" id="UP001497623">
    <property type="component" value="Unassembled WGS sequence"/>
</dbReference>
<keyword evidence="15" id="KW-1185">Reference proteome</keyword>
<dbReference type="PROSITE" id="PS00237">
    <property type="entry name" value="G_PROTEIN_RECEP_F1_1"/>
    <property type="match status" value="1"/>
</dbReference>
<evidence type="ECO:0000256" key="12">
    <source>
        <dbReference type="SAM" id="Phobius"/>
    </source>
</evidence>
<comment type="subcellular location">
    <subcellularLocation>
        <location evidence="1">Cell membrane</location>
        <topology evidence="1">Multi-pass membrane protein</topology>
    </subcellularLocation>
</comment>
<dbReference type="InterPro" id="IPR000276">
    <property type="entry name" value="GPCR_Rhodpsn"/>
</dbReference>
<keyword evidence="6 10" id="KW-0297">G-protein coupled receptor</keyword>
<feature type="compositionally biased region" description="Polar residues" evidence="11">
    <location>
        <begin position="258"/>
        <end position="273"/>
    </location>
</feature>
<keyword evidence="7 12" id="KW-0472">Membrane</keyword>
<feature type="transmembrane region" description="Helical" evidence="12">
    <location>
        <begin position="219"/>
        <end position="241"/>
    </location>
</feature>
<dbReference type="PRINTS" id="PR00237">
    <property type="entry name" value="GPCRRHODOPSN"/>
</dbReference>
<evidence type="ECO:0000256" key="11">
    <source>
        <dbReference type="SAM" id="MobiDB-lite"/>
    </source>
</evidence>
<accession>A0AAV2QZ45</accession>
<evidence type="ECO:0000259" key="13">
    <source>
        <dbReference type="PROSITE" id="PS50262"/>
    </source>
</evidence>
<evidence type="ECO:0000256" key="4">
    <source>
        <dbReference type="ARBA" id="ARBA00022692"/>
    </source>
</evidence>
<evidence type="ECO:0000256" key="8">
    <source>
        <dbReference type="ARBA" id="ARBA00023170"/>
    </source>
</evidence>
<evidence type="ECO:0000256" key="10">
    <source>
        <dbReference type="RuleBase" id="RU000688"/>
    </source>
</evidence>
<evidence type="ECO:0000313" key="15">
    <source>
        <dbReference type="Proteomes" id="UP001497623"/>
    </source>
</evidence>
<dbReference type="SUPFAM" id="SSF81321">
    <property type="entry name" value="Family A G protein-coupled receptor-like"/>
    <property type="match status" value="1"/>
</dbReference>
<keyword evidence="5 12" id="KW-1133">Transmembrane helix</keyword>
<evidence type="ECO:0000256" key="1">
    <source>
        <dbReference type="ARBA" id="ARBA00004651"/>
    </source>
</evidence>
<feature type="region of interest" description="Disordered" evidence="11">
    <location>
        <begin position="255"/>
        <end position="275"/>
    </location>
</feature>
<feature type="transmembrane region" description="Helical" evidence="12">
    <location>
        <begin position="282"/>
        <end position="306"/>
    </location>
</feature>
<dbReference type="PROSITE" id="PS50262">
    <property type="entry name" value="G_PROTEIN_RECEP_F1_2"/>
    <property type="match status" value="1"/>
</dbReference>
<organism evidence="14 15">
    <name type="scientific">Meganyctiphanes norvegica</name>
    <name type="common">Northern krill</name>
    <name type="synonym">Thysanopoda norvegica</name>
    <dbReference type="NCBI Taxonomy" id="48144"/>
    <lineage>
        <taxon>Eukaryota</taxon>
        <taxon>Metazoa</taxon>
        <taxon>Ecdysozoa</taxon>
        <taxon>Arthropoda</taxon>
        <taxon>Crustacea</taxon>
        <taxon>Multicrustacea</taxon>
        <taxon>Malacostraca</taxon>
        <taxon>Eumalacostraca</taxon>
        <taxon>Eucarida</taxon>
        <taxon>Euphausiacea</taxon>
        <taxon>Euphausiidae</taxon>
        <taxon>Meganyctiphanes</taxon>
    </lineage>
</organism>
<gene>
    <name evidence="14" type="ORF">MNOR_LOCUS18537</name>
</gene>
<dbReference type="GO" id="GO:0005886">
    <property type="term" value="C:plasma membrane"/>
    <property type="evidence" value="ECO:0007669"/>
    <property type="project" value="UniProtKB-SubCell"/>
</dbReference>
<evidence type="ECO:0000256" key="2">
    <source>
        <dbReference type="ARBA" id="ARBA00010663"/>
    </source>
</evidence>